<name>A0A1X6MRP9_9APHY</name>
<organism evidence="1 2">
    <name type="scientific">Postia placenta MAD-698-R-SB12</name>
    <dbReference type="NCBI Taxonomy" id="670580"/>
    <lineage>
        <taxon>Eukaryota</taxon>
        <taxon>Fungi</taxon>
        <taxon>Dikarya</taxon>
        <taxon>Basidiomycota</taxon>
        <taxon>Agaricomycotina</taxon>
        <taxon>Agaricomycetes</taxon>
        <taxon>Polyporales</taxon>
        <taxon>Adustoporiaceae</taxon>
        <taxon>Rhodonia</taxon>
    </lineage>
</organism>
<evidence type="ECO:0000313" key="1">
    <source>
        <dbReference type="EMBL" id="OSX58960.1"/>
    </source>
</evidence>
<protein>
    <submittedName>
        <fullName evidence="1">Uncharacterized protein</fullName>
    </submittedName>
</protein>
<dbReference type="EMBL" id="KZ110603">
    <property type="protein sequence ID" value="OSX58960.1"/>
    <property type="molecule type" value="Genomic_DNA"/>
</dbReference>
<dbReference type="AlphaFoldDB" id="A0A1X6MRP9"/>
<evidence type="ECO:0000313" key="2">
    <source>
        <dbReference type="Proteomes" id="UP000194127"/>
    </source>
</evidence>
<dbReference type="RefSeq" id="XP_024335754.1">
    <property type="nucleotide sequence ID" value="XM_024477857.1"/>
</dbReference>
<sequence>MRRSHCAINAATCSIRLHFMAGPTERALSQCFDGSSMYPRRVSGLPALPRTREYRQMINLGFGWSARRCDEIFRCREYVRLDNGCSDRVPRRADGGE</sequence>
<gene>
    <name evidence="1" type="ORF">POSPLADRAFT_1041199</name>
</gene>
<dbReference type="Proteomes" id="UP000194127">
    <property type="component" value="Unassembled WGS sequence"/>
</dbReference>
<reference evidence="1 2" key="1">
    <citation type="submission" date="2017-04" db="EMBL/GenBank/DDBJ databases">
        <title>Genome Sequence of the Model Brown-Rot Fungus Postia placenta SB12.</title>
        <authorList>
            <consortium name="DOE Joint Genome Institute"/>
            <person name="Gaskell J."/>
            <person name="Kersten P."/>
            <person name="Larrondo L.F."/>
            <person name="Canessa P."/>
            <person name="Martinez D."/>
            <person name="Hibbett D."/>
            <person name="Schmoll M."/>
            <person name="Kubicek C.P."/>
            <person name="Martinez A.T."/>
            <person name="Yadav J."/>
            <person name="Master E."/>
            <person name="Magnuson J.K."/>
            <person name="James T."/>
            <person name="Yaver D."/>
            <person name="Berka R."/>
            <person name="Labutti K."/>
            <person name="Lipzen A."/>
            <person name="Aerts A."/>
            <person name="Barry K."/>
            <person name="Henrissat B."/>
            <person name="Blanchette R."/>
            <person name="Grigoriev I."/>
            <person name="Cullen D."/>
        </authorList>
    </citation>
    <scope>NUCLEOTIDE SEQUENCE [LARGE SCALE GENOMIC DNA]</scope>
    <source>
        <strain evidence="1 2">MAD-698-R-SB12</strain>
    </source>
</reference>
<keyword evidence="2" id="KW-1185">Reference proteome</keyword>
<dbReference type="GeneID" id="36322807"/>
<accession>A0A1X6MRP9</accession>
<proteinExistence type="predicted"/>